<proteinExistence type="predicted"/>
<dbReference type="InterPro" id="IPR051276">
    <property type="entry name" value="Saccharopine_DH-like_oxidrdct"/>
</dbReference>
<dbReference type="EMBL" id="CP033972">
    <property type="protein sequence ID" value="AZG48143.1"/>
    <property type="molecule type" value="Genomic_DNA"/>
</dbReference>
<keyword evidence="2" id="KW-0560">Oxidoreductase</keyword>
<sequence>MNGEAGSAATGSSTTREFDVVVFGATGFVGELTARYLADHSPIGTKVALAGRSETKLAATRKRLPLRAHDWPLIVADSSSPASLDAMVARTRVILTTVGPYLRYGEALVVAAASAGTDYVDLTGEAPFVHYSINKAHETAVATGARIVHSCGFDSIPSDLGAYLLYKKIAADDAGELTDTTFVVKSFKGGISGGTIDSVRVIAEQSRDAETRRLLLNPHSLSGEPGNTPRPAISSEPSDMTILSAKKVDPSLRGTLAPFFMAASNTRIVRRTNALLDDAYGKDFRYAETMSVGQTPGLSTLAAGAVAVGTGVFLGAMSFGPTRKLLDRVLPSPGEGPSEKSRDKGSFVTETYTTTTTGRRYRSQMRMKGDPGYKATAVMLAESALSLALERDRLSGLTGVLTPAAAMGDVLTDRLRTAGARLEAVELT</sequence>
<dbReference type="Gene3D" id="3.40.50.720">
    <property type="entry name" value="NAD(P)-binding Rossmann-like Domain"/>
    <property type="match status" value="1"/>
</dbReference>
<keyword evidence="3" id="KW-1185">Reference proteome</keyword>
<organism evidence="2 3">
    <name type="scientific">Gordonia insulae</name>
    <dbReference type="NCBI Taxonomy" id="2420509"/>
    <lineage>
        <taxon>Bacteria</taxon>
        <taxon>Bacillati</taxon>
        <taxon>Actinomycetota</taxon>
        <taxon>Actinomycetes</taxon>
        <taxon>Mycobacteriales</taxon>
        <taxon>Gordoniaceae</taxon>
        <taxon>Gordonia</taxon>
    </lineage>
</organism>
<dbReference type="PANTHER" id="PTHR12286">
    <property type="entry name" value="SACCHAROPINE DEHYDROGENASE-LIKE OXIDOREDUCTASE"/>
    <property type="match status" value="1"/>
</dbReference>
<dbReference type="Pfam" id="PF03435">
    <property type="entry name" value="Sacchrp_dh_NADP"/>
    <property type="match status" value="1"/>
</dbReference>
<evidence type="ECO:0000313" key="3">
    <source>
        <dbReference type="Proteomes" id="UP000271469"/>
    </source>
</evidence>
<dbReference type="EC" id="1.3.1.-" evidence="2"/>
<reference evidence="2 3" key="1">
    <citation type="submission" date="2018-11" db="EMBL/GenBank/DDBJ databases">
        <title>Gordonia insulae sp. nov., isolated from an island soil.</title>
        <authorList>
            <person name="Kim Y.S."/>
            <person name="Kim S.B."/>
        </authorList>
    </citation>
    <scope>NUCLEOTIDE SEQUENCE [LARGE SCALE GENOMIC DNA]</scope>
    <source>
        <strain evidence="2 3">MMS17-SY073</strain>
    </source>
</reference>
<accession>A0A3G8JTA5</accession>
<dbReference type="PANTHER" id="PTHR12286:SF5">
    <property type="entry name" value="SACCHAROPINE DEHYDROGENASE-LIKE OXIDOREDUCTASE"/>
    <property type="match status" value="1"/>
</dbReference>
<dbReference type="AlphaFoldDB" id="A0A3G8JTA5"/>
<dbReference type="SUPFAM" id="SSF51735">
    <property type="entry name" value="NAD(P)-binding Rossmann-fold domains"/>
    <property type="match status" value="1"/>
</dbReference>
<evidence type="ECO:0000259" key="1">
    <source>
        <dbReference type="Pfam" id="PF03435"/>
    </source>
</evidence>
<dbReference type="RefSeq" id="WP_124710403.1">
    <property type="nucleotide sequence ID" value="NZ_CP033972.1"/>
</dbReference>
<dbReference type="OrthoDB" id="4369409at2"/>
<dbReference type="InterPro" id="IPR005097">
    <property type="entry name" value="Sacchrp_dh_NADP-bd"/>
</dbReference>
<dbReference type="KEGG" id="gom:D7316_04756"/>
<gene>
    <name evidence="2" type="ORF">D7316_04756</name>
</gene>
<protein>
    <submittedName>
        <fullName evidence="2">Trans-acting enoyl reductase</fullName>
        <ecNumber evidence="2">1.3.1.-</ecNumber>
    </submittedName>
</protein>
<dbReference type="Proteomes" id="UP000271469">
    <property type="component" value="Chromosome"/>
</dbReference>
<dbReference type="GO" id="GO:0005886">
    <property type="term" value="C:plasma membrane"/>
    <property type="evidence" value="ECO:0007669"/>
    <property type="project" value="TreeGrafter"/>
</dbReference>
<dbReference type="GO" id="GO:0016491">
    <property type="term" value="F:oxidoreductase activity"/>
    <property type="evidence" value="ECO:0007669"/>
    <property type="project" value="UniProtKB-KW"/>
</dbReference>
<dbReference type="GO" id="GO:0009247">
    <property type="term" value="P:glycolipid biosynthetic process"/>
    <property type="evidence" value="ECO:0007669"/>
    <property type="project" value="TreeGrafter"/>
</dbReference>
<feature type="domain" description="Saccharopine dehydrogenase NADP binding" evidence="1">
    <location>
        <begin position="20"/>
        <end position="145"/>
    </location>
</feature>
<dbReference type="InterPro" id="IPR036291">
    <property type="entry name" value="NAD(P)-bd_dom_sf"/>
</dbReference>
<evidence type="ECO:0000313" key="2">
    <source>
        <dbReference type="EMBL" id="AZG48143.1"/>
    </source>
</evidence>
<name>A0A3G8JTA5_9ACTN</name>